<sequence>MGHRTTGTSTRGACQGIVPPYLLEALARSGSLDPERVDRTLQVDARNRARRAAALAAAPSRPSPRAARAAEARPQRTVLDASSGEPQPARAEGDPPVGDATVNRAYDGLGETFAFYRDVFERDSLDGAGLPLRAQVHVGRRWDNAEWDGEQMLFGDGDGEVFGDFTASLDVIGHELTHGVTQYESQFVYQDQSGALNESMSDVFGSMVRQYSAGQTVERADWLIGAELLLPGVHGVALRSMKAPGTAYDDPRLGGKDPQPAHMRDYVRTADDEGGVHLNSGIPNLAFYLAASALGGHSWEGAGRVWYAALTDPATSSTSTFAQFAAATVRLAGEAADAVGSAWTKVGVTPAAT</sequence>
<feature type="active site" evidence="7">
    <location>
        <position position="175"/>
    </location>
</feature>
<evidence type="ECO:0000256" key="8">
    <source>
        <dbReference type="RuleBase" id="RU366073"/>
    </source>
</evidence>
<dbReference type="GO" id="GO:0006508">
    <property type="term" value="P:proteolysis"/>
    <property type="evidence" value="ECO:0007669"/>
    <property type="project" value="UniProtKB-KW"/>
</dbReference>
<dbReference type="Gene3D" id="1.10.390.10">
    <property type="entry name" value="Neutral Protease Domain 2"/>
    <property type="match status" value="1"/>
</dbReference>
<keyword evidence="8" id="KW-0964">Secreted</keyword>
<dbReference type="GO" id="GO:0004222">
    <property type="term" value="F:metalloendopeptidase activity"/>
    <property type="evidence" value="ECO:0007669"/>
    <property type="project" value="UniProtKB-UniRule"/>
</dbReference>
<comment type="caution">
    <text evidence="12">The sequence shown here is derived from an EMBL/GenBank/DDBJ whole genome shotgun (WGS) entry which is preliminary data.</text>
</comment>
<keyword evidence="2 8" id="KW-0645">Protease</keyword>
<keyword evidence="4 8" id="KW-0378">Hydrolase</keyword>
<evidence type="ECO:0000259" key="11">
    <source>
        <dbReference type="Pfam" id="PF02868"/>
    </source>
</evidence>
<evidence type="ECO:0000256" key="5">
    <source>
        <dbReference type="ARBA" id="ARBA00022833"/>
    </source>
</evidence>
<dbReference type="OrthoDB" id="291295at2"/>
<dbReference type="InterPro" id="IPR052759">
    <property type="entry name" value="Metalloprotease_M4"/>
</dbReference>
<dbReference type="EC" id="3.4.24.-" evidence="8"/>
<dbReference type="CDD" id="cd09597">
    <property type="entry name" value="M4_TLP"/>
    <property type="match status" value="1"/>
</dbReference>
<feature type="domain" description="Peptidase M4 C-terminal" evidence="11">
    <location>
        <begin position="185"/>
        <end position="348"/>
    </location>
</feature>
<dbReference type="Proteomes" id="UP000281955">
    <property type="component" value="Unassembled WGS sequence"/>
</dbReference>
<feature type="compositionally biased region" description="Low complexity" evidence="9">
    <location>
        <begin position="54"/>
        <end position="67"/>
    </location>
</feature>
<keyword evidence="3" id="KW-0479">Metal-binding</keyword>
<dbReference type="InterPro" id="IPR027268">
    <property type="entry name" value="Peptidase_M4/M1_CTD_sf"/>
</dbReference>
<dbReference type="Gene3D" id="3.10.170.10">
    <property type="match status" value="1"/>
</dbReference>
<dbReference type="Pfam" id="PF02868">
    <property type="entry name" value="Peptidase_M4_C"/>
    <property type="match status" value="1"/>
</dbReference>
<dbReference type="GO" id="GO:0046872">
    <property type="term" value="F:metal ion binding"/>
    <property type="evidence" value="ECO:0007669"/>
    <property type="project" value="UniProtKB-UniRule"/>
</dbReference>
<evidence type="ECO:0000256" key="4">
    <source>
        <dbReference type="ARBA" id="ARBA00022801"/>
    </source>
</evidence>
<evidence type="ECO:0000259" key="10">
    <source>
        <dbReference type="Pfam" id="PF01447"/>
    </source>
</evidence>
<gene>
    <name evidence="12" type="ORF">CLV35_2360</name>
</gene>
<feature type="domain" description="Peptidase M4" evidence="10">
    <location>
        <begin position="105"/>
        <end position="182"/>
    </location>
</feature>
<dbReference type="PANTHER" id="PTHR43579">
    <property type="match status" value="1"/>
</dbReference>
<dbReference type="AlphaFoldDB" id="A0A420XNW1"/>
<evidence type="ECO:0000256" key="1">
    <source>
        <dbReference type="ARBA" id="ARBA00009388"/>
    </source>
</evidence>
<dbReference type="GO" id="GO:0005576">
    <property type="term" value="C:extracellular region"/>
    <property type="evidence" value="ECO:0007669"/>
    <property type="project" value="UniProtKB-SubCell"/>
</dbReference>
<dbReference type="SUPFAM" id="SSF55486">
    <property type="entry name" value="Metalloproteases ('zincins'), catalytic domain"/>
    <property type="match status" value="1"/>
</dbReference>
<proteinExistence type="inferred from homology"/>
<keyword evidence="13" id="KW-1185">Reference proteome</keyword>
<comment type="cofactor">
    <cofactor evidence="8">
        <name>Zn(2+)</name>
        <dbReference type="ChEBI" id="CHEBI:29105"/>
    </cofactor>
</comment>
<comment type="subcellular location">
    <subcellularLocation>
        <location evidence="8">Secreted</location>
    </subcellularLocation>
</comment>
<feature type="region of interest" description="Disordered" evidence="9">
    <location>
        <begin position="54"/>
        <end position="100"/>
    </location>
</feature>
<dbReference type="InParanoid" id="A0A420XNW1"/>
<evidence type="ECO:0000256" key="2">
    <source>
        <dbReference type="ARBA" id="ARBA00022670"/>
    </source>
</evidence>
<dbReference type="RefSeq" id="WP_121193667.1">
    <property type="nucleotide sequence ID" value="NZ_RBWV01000012.1"/>
</dbReference>
<evidence type="ECO:0000256" key="9">
    <source>
        <dbReference type="SAM" id="MobiDB-lite"/>
    </source>
</evidence>
<name>A0A420XNW1_9ACTN</name>
<evidence type="ECO:0000256" key="7">
    <source>
        <dbReference type="PIRSR" id="PIRSR623612-1"/>
    </source>
</evidence>
<evidence type="ECO:0000256" key="6">
    <source>
        <dbReference type="ARBA" id="ARBA00023049"/>
    </source>
</evidence>
<dbReference type="InterPro" id="IPR001570">
    <property type="entry name" value="Peptidase_M4_C_domain"/>
</dbReference>
<keyword evidence="6 8" id="KW-0482">Metalloprotease</keyword>
<comment type="similarity">
    <text evidence="1 8">Belongs to the peptidase M4 family.</text>
</comment>
<accession>A0A420XNW1</accession>
<organism evidence="12 13">
    <name type="scientific">Motilibacter peucedani</name>
    <dbReference type="NCBI Taxonomy" id="598650"/>
    <lineage>
        <taxon>Bacteria</taxon>
        <taxon>Bacillati</taxon>
        <taxon>Actinomycetota</taxon>
        <taxon>Actinomycetes</taxon>
        <taxon>Motilibacterales</taxon>
        <taxon>Motilibacteraceae</taxon>
        <taxon>Motilibacter</taxon>
    </lineage>
</organism>
<evidence type="ECO:0000313" key="12">
    <source>
        <dbReference type="EMBL" id="RKS73866.1"/>
    </source>
</evidence>
<keyword evidence="5 8" id="KW-0862">Zinc</keyword>
<reference evidence="12 13" key="1">
    <citation type="submission" date="2018-10" db="EMBL/GenBank/DDBJ databases">
        <title>Genomic Encyclopedia of Archaeal and Bacterial Type Strains, Phase II (KMG-II): from individual species to whole genera.</title>
        <authorList>
            <person name="Goeker M."/>
        </authorList>
    </citation>
    <scope>NUCLEOTIDE SEQUENCE [LARGE SCALE GENOMIC DNA]</scope>
    <source>
        <strain evidence="12 13">RP-AC37</strain>
    </source>
</reference>
<comment type="function">
    <text evidence="8">Extracellular zinc metalloprotease.</text>
</comment>
<evidence type="ECO:0000313" key="13">
    <source>
        <dbReference type="Proteomes" id="UP000281955"/>
    </source>
</evidence>
<dbReference type="PANTHER" id="PTHR43579:SF1">
    <property type="entry name" value="NEUTRAL METALLOPROTEINASE"/>
    <property type="match status" value="1"/>
</dbReference>
<protein>
    <recommendedName>
        <fullName evidence="8">Neutral metalloproteinase</fullName>
        <ecNumber evidence="8">3.4.24.-</ecNumber>
    </recommendedName>
</protein>
<dbReference type="PRINTS" id="PR00730">
    <property type="entry name" value="THERMOLYSIN"/>
</dbReference>
<feature type="active site" description="Proton donor" evidence="7">
    <location>
        <position position="277"/>
    </location>
</feature>
<dbReference type="Pfam" id="PF01447">
    <property type="entry name" value="Peptidase_M4"/>
    <property type="match status" value="1"/>
</dbReference>
<evidence type="ECO:0000256" key="3">
    <source>
        <dbReference type="ARBA" id="ARBA00022723"/>
    </source>
</evidence>
<dbReference type="EMBL" id="RBWV01000012">
    <property type="protein sequence ID" value="RKS73866.1"/>
    <property type="molecule type" value="Genomic_DNA"/>
</dbReference>
<dbReference type="InterPro" id="IPR023612">
    <property type="entry name" value="Peptidase_M4"/>
</dbReference>
<dbReference type="InterPro" id="IPR013856">
    <property type="entry name" value="Peptidase_M4_domain"/>
</dbReference>